<evidence type="ECO:0008006" key="5">
    <source>
        <dbReference type="Google" id="ProtNLM"/>
    </source>
</evidence>
<evidence type="ECO:0000313" key="4">
    <source>
        <dbReference type="Proteomes" id="UP001187531"/>
    </source>
</evidence>
<evidence type="ECO:0000313" key="3">
    <source>
        <dbReference type="EMBL" id="KAK2715357.1"/>
    </source>
</evidence>
<reference evidence="3" key="1">
    <citation type="submission" date="2023-07" db="EMBL/GenBank/DDBJ databases">
        <title>Chromosome-level genome assembly of Artemia franciscana.</title>
        <authorList>
            <person name="Jo E."/>
        </authorList>
    </citation>
    <scope>NUCLEOTIDE SEQUENCE</scope>
    <source>
        <tissue evidence="3">Whole body</tissue>
    </source>
</reference>
<dbReference type="GO" id="GO:0008017">
    <property type="term" value="F:microtubule binding"/>
    <property type="evidence" value="ECO:0007669"/>
    <property type="project" value="InterPro"/>
</dbReference>
<sequence>SFPFEMSGMVERNDMSEMLTNDSLSLKGKAYKIIDEHFGALKKIWDQLGMDEENISLRNKTVLTHLQNMLQEMVKEEEVYKESIIKKIEKKAKLYMEVCTELGREVETSEESWSILAVEKFFRDKYREVHEEKSKIMNAVRRDKEQEEDLATKLGEASILMSLSTIPSAEDIARLKSRIEYLRVELVKRTESFQEKRRDIKTFMDVLKTEPTTEFEKMVINEEIPSFPLSIDTMYKVEKIYDLYKDRVDRARTESRKIKIELATLMDRLELDDQQTSHIKRLLDACGVTSEDIKSLRTALEGLRAIKRKHASKLVDRLKSELDRTWEDLFFSDEQKKDFSPFADDPEVLLEMYEEELKKLEIFKEETKEALDKFRQHQELWRKLEDFEYKSHDTNRYTNRGGALLLEEKERKRLNREIPRLEREVARAVQIYDEDHQQTPLLVYGKRVVNYIENQRMRFEEEKEKEKQFRALMRNKQIEEEATLGSRPITPRSARKRPGVSTMSDSKKPRLGAAMSLKGSNSKLRKVDSSRAITDTQRSERCMTQSGASASSSLSCSYSDFKENLELKGRRDNNTRSSIASRRKSKSTPNLTRLAATSPRRPARAGALFLTPSQSTSMLLRSRLPSGRTPVTSKLSSKHPPSRRFLLS</sequence>
<protein>
    <recommendedName>
        <fullName evidence="5">Protein regulator of cytokinesis 1</fullName>
    </recommendedName>
</protein>
<evidence type="ECO:0000256" key="2">
    <source>
        <dbReference type="SAM" id="MobiDB-lite"/>
    </source>
</evidence>
<proteinExistence type="predicted"/>
<dbReference type="Pfam" id="PF03999">
    <property type="entry name" value="MAP65_ASE1"/>
    <property type="match status" value="1"/>
</dbReference>
<dbReference type="GO" id="GO:0005737">
    <property type="term" value="C:cytoplasm"/>
    <property type="evidence" value="ECO:0007669"/>
    <property type="project" value="TreeGrafter"/>
</dbReference>
<dbReference type="AlphaFoldDB" id="A0AA88I4N3"/>
<keyword evidence="1" id="KW-0175">Coiled coil</keyword>
<keyword evidence="4" id="KW-1185">Reference proteome</keyword>
<dbReference type="InterPro" id="IPR007145">
    <property type="entry name" value="MAP65_Ase1_PRC1"/>
</dbReference>
<feature type="non-terminal residue" evidence="3">
    <location>
        <position position="1"/>
    </location>
</feature>
<comment type="caution">
    <text evidence="3">The sequence shown here is derived from an EMBL/GenBank/DDBJ whole genome shotgun (WGS) entry which is preliminary data.</text>
</comment>
<dbReference type="PANTHER" id="PTHR19321">
    <property type="entry name" value="PROTEIN REGULATOR OF CYTOKINESIS 1 PRC1-RELATED"/>
    <property type="match status" value="1"/>
</dbReference>
<dbReference type="PANTHER" id="PTHR19321:SF41">
    <property type="entry name" value="FASCETTO-RELATED"/>
    <property type="match status" value="1"/>
</dbReference>
<feature type="coiled-coil region" evidence="1">
    <location>
        <begin position="404"/>
        <end position="431"/>
    </location>
</feature>
<name>A0AA88I4N3_ARTSF</name>
<feature type="region of interest" description="Disordered" evidence="2">
    <location>
        <begin position="570"/>
        <end position="648"/>
    </location>
</feature>
<dbReference type="GO" id="GO:0051256">
    <property type="term" value="P:mitotic spindle midzone assembly"/>
    <property type="evidence" value="ECO:0007669"/>
    <property type="project" value="TreeGrafter"/>
</dbReference>
<feature type="region of interest" description="Disordered" evidence="2">
    <location>
        <begin position="477"/>
        <end position="555"/>
    </location>
</feature>
<gene>
    <name evidence="3" type="ORF">QYM36_010094</name>
</gene>
<dbReference type="EMBL" id="JAVRJZ010000012">
    <property type="protein sequence ID" value="KAK2715357.1"/>
    <property type="molecule type" value="Genomic_DNA"/>
</dbReference>
<dbReference type="Gene3D" id="1.20.58.1520">
    <property type="match status" value="1"/>
</dbReference>
<evidence type="ECO:0000256" key="1">
    <source>
        <dbReference type="SAM" id="Coils"/>
    </source>
</evidence>
<dbReference type="GO" id="GO:1990023">
    <property type="term" value="C:mitotic spindle midzone"/>
    <property type="evidence" value="ECO:0007669"/>
    <property type="project" value="TreeGrafter"/>
</dbReference>
<organism evidence="3 4">
    <name type="scientific">Artemia franciscana</name>
    <name type="common">Brine shrimp</name>
    <name type="synonym">Artemia sanfranciscana</name>
    <dbReference type="NCBI Taxonomy" id="6661"/>
    <lineage>
        <taxon>Eukaryota</taxon>
        <taxon>Metazoa</taxon>
        <taxon>Ecdysozoa</taxon>
        <taxon>Arthropoda</taxon>
        <taxon>Crustacea</taxon>
        <taxon>Branchiopoda</taxon>
        <taxon>Anostraca</taxon>
        <taxon>Artemiidae</taxon>
        <taxon>Artemia</taxon>
    </lineage>
</organism>
<feature type="compositionally biased region" description="Low complexity" evidence="2">
    <location>
        <begin position="546"/>
        <end position="555"/>
    </location>
</feature>
<dbReference type="Proteomes" id="UP001187531">
    <property type="component" value="Unassembled WGS sequence"/>
</dbReference>
<accession>A0AA88I4N3</accession>